<feature type="compositionally biased region" description="Basic and acidic residues" evidence="1">
    <location>
        <begin position="1"/>
        <end position="25"/>
    </location>
</feature>
<evidence type="ECO:0000256" key="1">
    <source>
        <dbReference type="SAM" id="MobiDB-lite"/>
    </source>
</evidence>
<evidence type="ECO:0000313" key="3">
    <source>
        <dbReference type="Proteomes" id="UP000655225"/>
    </source>
</evidence>
<reference evidence="2 3" key="1">
    <citation type="submission" date="2020-04" db="EMBL/GenBank/DDBJ databases">
        <title>Plant Genome Project.</title>
        <authorList>
            <person name="Zhang R.-G."/>
        </authorList>
    </citation>
    <scope>NUCLEOTIDE SEQUENCE [LARGE SCALE GENOMIC DNA]</scope>
    <source>
        <strain evidence="2">YNK0</strain>
        <tissue evidence="2">Leaf</tissue>
    </source>
</reference>
<dbReference type="Proteomes" id="UP000655225">
    <property type="component" value="Unassembled WGS sequence"/>
</dbReference>
<sequence length="167" mass="19415">MERKAREEIRRRDGWCERQERRERAEEEEEEEEDGAKGKGDGAKGKRDGAKGKRGDQEKKEDGAKGKRGDQEKKRMERKAREEIRRRDGCPISLLMTKWSAASGFLPSTSMELDLQEPICVSRSVLDDNNLLDRLFQDKMESMDGLRRLVGTEFYLKRVAMYGQNWA</sequence>
<protein>
    <submittedName>
        <fullName evidence="2">Uncharacterized protein</fullName>
    </submittedName>
</protein>
<evidence type="ECO:0000313" key="2">
    <source>
        <dbReference type="EMBL" id="KAF8389557.1"/>
    </source>
</evidence>
<proteinExistence type="predicted"/>
<keyword evidence="3" id="KW-1185">Reference proteome</keyword>
<dbReference type="AlphaFoldDB" id="A0A834YP28"/>
<gene>
    <name evidence="2" type="ORF">HHK36_024073</name>
</gene>
<name>A0A834YP28_TETSI</name>
<comment type="caution">
    <text evidence="2">The sequence shown here is derived from an EMBL/GenBank/DDBJ whole genome shotgun (WGS) entry which is preliminary data.</text>
</comment>
<feature type="region of interest" description="Disordered" evidence="1">
    <location>
        <begin position="1"/>
        <end position="85"/>
    </location>
</feature>
<feature type="compositionally biased region" description="Basic and acidic residues" evidence="1">
    <location>
        <begin position="35"/>
        <end position="85"/>
    </location>
</feature>
<dbReference type="EMBL" id="JABCRI010000018">
    <property type="protein sequence ID" value="KAF8389557.1"/>
    <property type="molecule type" value="Genomic_DNA"/>
</dbReference>
<organism evidence="2 3">
    <name type="scientific">Tetracentron sinense</name>
    <name type="common">Spur-leaf</name>
    <dbReference type="NCBI Taxonomy" id="13715"/>
    <lineage>
        <taxon>Eukaryota</taxon>
        <taxon>Viridiplantae</taxon>
        <taxon>Streptophyta</taxon>
        <taxon>Embryophyta</taxon>
        <taxon>Tracheophyta</taxon>
        <taxon>Spermatophyta</taxon>
        <taxon>Magnoliopsida</taxon>
        <taxon>Trochodendrales</taxon>
        <taxon>Trochodendraceae</taxon>
        <taxon>Tetracentron</taxon>
    </lineage>
</organism>
<accession>A0A834YP28</accession>